<protein>
    <submittedName>
        <fullName evidence="2">Multiple epidermal growth factor-like domains 6</fullName>
    </submittedName>
</protein>
<dbReference type="PANTHER" id="PTHR24043">
    <property type="entry name" value="SCAVENGER RECEPTOR CLASS F"/>
    <property type="match status" value="1"/>
</dbReference>
<gene>
    <name evidence="2" type="ORF">CGI_10010259</name>
</gene>
<dbReference type="InterPro" id="IPR042635">
    <property type="entry name" value="MEGF10/SREC1/2-like"/>
</dbReference>
<dbReference type="AlphaFoldDB" id="K1PJV1"/>
<sequence>MCVVQDFSKGHTRLELKKSQCPAGYTGVNCSQKCTMPTYGVLCGGICNCSSCHHEVGCISTPEFTGNDCPAGYFGNGCTQKCVLPSFGRACSDTCNCSFCHHFNTSHKLICDPSITEAPEEVSESQNEKIIVSAVKGISLKCTVGYTGVNCSQKCVLPTYGVLCSRICNCSYCNHGMGCISTPSFTECPIGYIGVNCSDTCTPPFFGNLCSFRCECLKCHHINGCVTECPNGYIGVNCSHPCNPPLYGNLCSLSCECVKCHHIYGCVTDNTMSEQNVTTRALRNLRNLKIVVDERHTATVENQLEPIAKGIHLNALDDL</sequence>
<organism evidence="2">
    <name type="scientific">Magallana gigas</name>
    <name type="common">Pacific oyster</name>
    <name type="synonym">Crassostrea gigas</name>
    <dbReference type="NCBI Taxonomy" id="29159"/>
    <lineage>
        <taxon>Eukaryota</taxon>
        <taxon>Metazoa</taxon>
        <taxon>Spiralia</taxon>
        <taxon>Lophotrochozoa</taxon>
        <taxon>Mollusca</taxon>
        <taxon>Bivalvia</taxon>
        <taxon>Autobranchia</taxon>
        <taxon>Pteriomorphia</taxon>
        <taxon>Ostreida</taxon>
        <taxon>Ostreoidea</taxon>
        <taxon>Ostreidae</taxon>
        <taxon>Magallana</taxon>
    </lineage>
</organism>
<dbReference type="PANTHER" id="PTHR24043:SF8">
    <property type="entry name" value="EGF-LIKE DOMAIN-CONTAINING PROTEIN"/>
    <property type="match status" value="1"/>
</dbReference>
<dbReference type="HOGENOM" id="CLU_872244_0_0_1"/>
<evidence type="ECO:0000256" key="1">
    <source>
        <dbReference type="ARBA" id="ARBA00022536"/>
    </source>
</evidence>
<proteinExistence type="predicted"/>
<reference evidence="2" key="1">
    <citation type="journal article" date="2012" name="Nature">
        <title>The oyster genome reveals stress adaptation and complexity of shell formation.</title>
        <authorList>
            <person name="Zhang G."/>
            <person name="Fang X."/>
            <person name="Guo X."/>
            <person name="Li L."/>
            <person name="Luo R."/>
            <person name="Xu F."/>
            <person name="Yang P."/>
            <person name="Zhang L."/>
            <person name="Wang X."/>
            <person name="Qi H."/>
            <person name="Xiong Z."/>
            <person name="Que H."/>
            <person name="Xie Y."/>
            <person name="Holland P.W."/>
            <person name="Paps J."/>
            <person name="Zhu Y."/>
            <person name="Wu F."/>
            <person name="Chen Y."/>
            <person name="Wang J."/>
            <person name="Peng C."/>
            <person name="Meng J."/>
            <person name="Yang L."/>
            <person name="Liu J."/>
            <person name="Wen B."/>
            <person name="Zhang N."/>
            <person name="Huang Z."/>
            <person name="Zhu Q."/>
            <person name="Feng Y."/>
            <person name="Mount A."/>
            <person name="Hedgecock D."/>
            <person name="Xu Z."/>
            <person name="Liu Y."/>
            <person name="Domazet-Loso T."/>
            <person name="Du Y."/>
            <person name="Sun X."/>
            <person name="Zhang S."/>
            <person name="Liu B."/>
            <person name="Cheng P."/>
            <person name="Jiang X."/>
            <person name="Li J."/>
            <person name="Fan D."/>
            <person name="Wang W."/>
            <person name="Fu W."/>
            <person name="Wang T."/>
            <person name="Wang B."/>
            <person name="Zhang J."/>
            <person name="Peng Z."/>
            <person name="Li Y."/>
            <person name="Li N."/>
            <person name="Wang J."/>
            <person name="Chen M."/>
            <person name="He Y."/>
            <person name="Tan F."/>
            <person name="Song X."/>
            <person name="Zheng Q."/>
            <person name="Huang R."/>
            <person name="Yang H."/>
            <person name="Du X."/>
            <person name="Chen L."/>
            <person name="Yang M."/>
            <person name="Gaffney P.M."/>
            <person name="Wang S."/>
            <person name="Luo L."/>
            <person name="She Z."/>
            <person name="Ming Y."/>
            <person name="Huang W."/>
            <person name="Zhang S."/>
            <person name="Huang B."/>
            <person name="Zhang Y."/>
            <person name="Qu T."/>
            <person name="Ni P."/>
            <person name="Miao G."/>
            <person name="Wang J."/>
            <person name="Wang Q."/>
            <person name="Steinberg C.E."/>
            <person name="Wang H."/>
            <person name="Li N."/>
            <person name="Qian L."/>
            <person name="Zhang G."/>
            <person name="Li Y."/>
            <person name="Yang H."/>
            <person name="Liu X."/>
            <person name="Wang J."/>
            <person name="Yin Y."/>
            <person name="Wang J."/>
        </authorList>
    </citation>
    <scope>NUCLEOTIDE SEQUENCE [LARGE SCALE GENOMIC DNA]</scope>
    <source>
        <strain evidence="2">05x7-T-G4-1.051#20</strain>
    </source>
</reference>
<dbReference type="Gene3D" id="2.170.300.10">
    <property type="entry name" value="Tie2 ligand-binding domain superfamily"/>
    <property type="match status" value="2"/>
</dbReference>
<dbReference type="InParanoid" id="K1PJV1"/>
<keyword evidence="1" id="KW-0245">EGF-like domain</keyword>
<name>K1PJV1_MAGGI</name>
<dbReference type="GO" id="GO:0005044">
    <property type="term" value="F:scavenger receptor activity"/>
    <property type="evidence" value="ECO:0007669"/>
    <property type="project" value="InterPro"/>
</dbReference>
<evidence type="ECO:0000313" key="2">
    <source>
        <dbReference type="EMBL" id="EKC24292.1"/>
    </source>
</evidence>
<accession>K1PJV1</accession>
<dbReference type="EMBL" id="JH817761">
    <property type="protein sequence ID" value="EKC24292.1"/>
    <property type="molecule type" value="Genomic_DNA"/>
</dbReference>